<dbReference type="PATRIC" id="fig|148814.13.peg.80"/>
<feature type="chain" id="PRO_5039275886" evidence="1">
    <location>
        <begin position="23"/>
        <end position="181"/>
    </location>
</feature>
<organism evidence="2 3">
    <name type="scientific">Apilactobacillus kunkeei</name>
    <dbReference type="NCBI Taxonomy" id="148814"/>
    <lineage>
        <taxon>Bacteria</taxon>
        <taxon>Bacillati</taxon>
        <taxon>Bacillota</taxon>
        <taxon>Bacilli</taxon>
        <taxon>Lactobacillales</taxon>
        <taxon>Lactobacillaceae</taxon>
        <taxon>Apilactobacillus</taxon>
    </lineage>
</organism>
<name>A0A0P7K2N2_9LACO</name>
<proteinExistence type="predicted"/>
<evidence type="ECO:0000313" key="3">
    <source>
        <dbReference type="Proteomes" id="UP000050269"/>
    </source>
</evidence>
<evidence type="ECO:0000256" key="1">
    <source>
        <dbReference type="SAM" id="SignalP"/>
    </source>
</evidence>
<feature type="signal peptide" evidence="1">
    <location>
        <begin position="1"/>
        <end position="22"/>
    </location>
</feature>
<comment type="caution">
    <text evidence="2">The sequence shown here is derived from an EMBL/GenBank/DDBJ whole genome shotgun (WGS) entry which is preliminary data.</text>
</comment>
<dbReference type="EMBL" id="JXDF01000003">
    <property type="protein sequence ID" value="KPN84142.1"/>
    <property type="molecule type" value="Genomic_DNA"/>
</dbReference>
<gene>
    <name evidence="2" type="ORF">RZ78_03430</name>
</gene>
<dbReference type="AlphaFoldDB" id="A0A0P7K2N2"/>
<dbReference type="RefSeq" id="WP_054607741.1">
    <property type="nucleotide sequence ID" value="NZ_JXDF01000003.1"/>
</dbReference>
<sequence length="181" mass="21263">MKINYKSKFLAIIFAITLFVCAGFTASHEHTAFAKSHKQSTKTYKWHVGVPKNLQGKSYYTTSKPYTFYNRMWFVYFGKKNIYFGELSHGKINFKKNIASYLTGNDFYDEVEYRQSGKNYYLRAHKKGFTLTNATTMKNYKTIGEKKVIINNKIVLTENKANANKFLKSIDWFQHDLKSYK</sequence>
<keyword evidence="1" id="KW-0732">Signal</keyword>
<protein>
    <submittedName>
        <fullName evidence="2">Uncharacterized protein</fullName>
    </submittedName>
</protein>
<reference evidence="2 3" key="1">
    <citation type="journal article" date="2015" name="Genome Biol. Evol.">
        <title>Functionally Structured Genomes in Lactobacillus kunkeei Colonizing the Honey Crop and Food Products of Honeybees and Stingless Bees.</title>
        <authorList>
            <person name="Tamarit D."/>
            <person name="Ellegaard K.M."/>
            <person name="Wikander J."/>
            <person name="Olofsson T."/>
            <person name="Vasquez A."/>
            <person name="Andersson S.G."/>
        </authorList>
    </citation>
    <scope>NUCLEOTIDE SEQUENCE [LARGE SCALE GENOMIC DNA]</scope>
    <source>
        <strain evidence="2 3">LMbo</strain>
    </source>
</reference>
<evidence type="ECO:0000313" key="2">
    <source>
        <dbReference type="EMBL" id="KPN84142.1"/>
    </source>
</evidence>
<accession>A0A0P7K2N2</accession>
<dbReference type="Proteomes" id="UP000050269">
    <property type="component" value="Unassembled WGS sequence"/>
</dbReference>